<dbReference type="EMBL" id="VCPC01000002">
    <property type="protein sequence ID" value="TMV12742.1"/>
    <property type="molecule type" value="Genomic_DNA"/>
</dbReference>
<dbReference type="InterPro" id="IPR005532">
    <property type="entry name" value="SUMF_dom"/>
</dbReference>
<dbReference type="InterPro" id="IPR016187">
    <property type="entry name" value="CTDL_fold"/>
</dbReference>
<protein>
    <submittedName>
        <fullName evidence="3">Formylglycine-generating enzyme family protein</fullName>
    </submittedName>
</protein>
<dbReference type="InterPro" id="IPR051043">
    <property type="entry name" value="Sulfatase_Mod_Factor_Kinase"/>
</dbReference>
<feature type="domain" description="Sulfatase-modifying factor enzyme-like" evidence="2">
    <location>
        <begin position="148"/>
        <end position="282"/>
    </location>
</feature>
<gene>
    <name evidence="3" type="ORF">FGK64_08015</name>
</gene>
<reference evidence="3 4" key="1">
    <citation type="submission" date="2019-05" db="EMBL/GenBank/DDBJ databases">
        <title>Marivita sp. nov. isolated from sea sediment.</title>
        <authorList>
            <person name="Kim W."/>
        </authorList>
    </citation>
    <scope>NUCLEOTIDE SEQUENCE [LARGE SCALE GENOMIC DNA]</scope>
    <source>
        <strain evidence="3 4">CAU 1492</strain>
    </source>
</reference>
<dbReference type="SUPFAM" id="SSF56436">
    <property type="entry name" value="C-type lectin-like"/>
    <property type="match status" value="1"/>
</dbReference>
<sequence length="522" mass="56154">MKARALFLACALVGPAAAQDAPWPVDLYDPAAEAGAPADLVLPMPCGASMAFQKVVVPVEPGDPLADRRLRLGQTQDETGFSDYLRAGFLRGAFTEGDGGTTFYYIARYELTQGQVRALRGDCSAPGRADRLAQGTLSWFQAVQLSATYTEWLIANEVADLPATDGAPGFLRLPTEAEWEYATRGGAKVEPTQFPARHFFGDGALQDFARFQGNGSSRGQLGPIGLRAANPLGLFDVYGNAEELMLEPFRLNAIGRDGGQVGGIVTRGGSVLSDARQVYSAQRTEYPPFDARTGAPLAFETFGARFVISAPIATSDARLRAIRSRWIALAESLARRPTDSGELDPTAILSDLIEAESDPVRGAALDDLKLAFRRTSDQAQSAQQQSARATLLAGAIFVEMLGDTEADIAAKQAGIRMLIDLQRAGNQSAVYARQVAKHVVETDALRRERATYLLSFRAALDTLTADVAAPLREAAYNVLREELTLAGRQALLPVLDRFWADLESYSAAPDLDPEALLDLALN</sequence>
<dbReference type="Proteomes" id="UP001191082">
    <property type="component" value="Unassembled WGS sequence"/>
</dbReference>
<evidence type="ECO:0000256" key="1">
    <source>
        <dbReference type="SAM" id="SignalP"/>
    </source>
</evidence>
<dbReference type="PANTHER" id="PTHR23150:SF19">
    <property type="entry name" value="FORMYLGLYCINE-GENERATING ENZYME"/>
    <property type="match status" value="1"/>
</dbReference>
<organism evidence="3 4">
    <name type="scientific">Arenibacterium halophilum</name>
    <dbReference type="NCBI Taxonomy" id="2583821"/>
    <lineage>
        <taxon>Bacteria</taxon>
        <taxon>Pseudomonadati</taxon>
        <taxon>Pseudomonadota</taxon>
        <taxon>Alphaproteobacteria</taxon>
        <taxon>Rhodobacterales</taxon>
        <taxon>Paracoccaceae</taxon>
        <taxon>Arenibacterium</taxon>
    </lineage>
</organism>
<feature type="chain" id="PRO_5047036077" evidence="1">
    <location>
        <begin position="19"/>
        <end position="522"/>
    </location>
</feature>
<comment type="caution">
    <text evidence="3">The sequence shown here is derived from an EMBL/GenBank/DDBJ whole genome shotgun (WGS) entry which is preliminary data.</text>
</comment>
<dbReference type="PANTHER" id="PTHR23150">
    <property type="entry name" value="SULFATASE MODIFYING FACTOR 1, 2"/>
    <property type="match status" value="1"/>
</dbReference>
<dbReference type="RefSeq" id="WP_138863296.1">
    <property type="nucleotide sequence ID" value="NZ_VCPC01000002.1"/>
</dbReference>
<evidence type="ECO:0000313" key="3">
    <source>
        <dbReference type="EMBL" id="TMV12742.1"/>
    </source>
</evidence>
<dbReference type="InterPro" id="IPR042095">
    <property type="entry name" value="SUMF_sf"/>
</dbReference>
<keyword evidence="1" id="KW-0732">Signal</keyword>
<proteinExistence type="predicted"/>
<name>A0ABY2XAI3_9RHOB</name>
<feature type="signal peptide" evidence="1">
    <location>
        <begin position="1"/>
        <end position="18"/>
    </location>
</feature>
<dbReference type="Pfam" id="PF03781">
    <property type="entry name" value="FGE-sulfatase"/>
    <property type="match status" value="1"/>
</dbReference>
<keyword evidence="4" id="KW-1185">Reference proteome</keyword>
<evidence type="ECO:0000313" key="4">
    <source>
        <dbReference type="Proteomes" id="UP001191082"/>
    </source>
</evidence>
<dbReference type="Gene3D" id="3.90.1580.10">
    <property type="entry name" value="paralog of FGE (formylglycine-generating enzyme)"/>
    <property type="match status" value="1"/>
</dbReference>
<accession>A0ABY2XAI3</accession>
<evidence type="ECO:0000259" key="2">
    <source>
        <dbReference type="Pfam" id="PF03781"/>
    </source>
</evidence>